<feature type="transmembrane region" description="Helical" evidence="1">
    <location>
        <begin position="135"/>
        <end position="153"/>
    </location>
</feature>
<feature type="transmembrane region" description="Helical" evidence="1">
    <location>
        <begin position="160"/>
        <end position="181"/>
    </location>
</feature>
<dbReference type="AlphaFoldDB" id="A0A2P7AJR9"/>
<keyword evidence="1" id="KW-1133">Transmembrane helix</keyword>
<dbReference type="Pfam" id="PF06532">
    <property type="entry name" value="NrsF"/>
    <property type="match status" value="1"/>
</dbReference>
<comment type="caution">
    <text evidence="2">The sequence shown here is derived from an EMBL/GenBank/DDBJ whole genome shotgun (WGS) entry which is preliminary data.</text>
</comment>
<keyword evidence="1" id="KW-0812">Transmembrane</keyword>
<keyword evidence="1" id="KW-0472">Membrane</keyword>
<dbReference type="EMBL" id="PGGO01000087">
    <property type="protein sequence ID" value="PSH54458.1"/>
    <property type="molecule type" value="Genomic_DNA"/>
</dbReference>
<organism evidence="2 3">
    <name type="scientific">Phyllobacterium brassicacearum</name>
    <dbReference type="NCBI Taxonomy" id="314235"/>
    <lineage>
        <taxon>Bacteria</taxon>
        <taxon>Pseudomonadati</taxon>
        <taxon>Pseudomonadota</taxon>
        <taxon>Alphaproteobacteria</taxon>
        <taxon>Hyphomicrobiales</taxon>
        <taxon>Phyllobacteriaceae</taxon>
        <taxon>Phyllobacterium</taxon>
    </lineage>
</organism>
<evidence type="ECO:0000256" key="1">
    <source>
        <dbReference type="SAM" id="Phobius"/>
    </source>
</evidence>
<evidence type="ECO:0000313" key="2">
    <source>
        <dbReference type="EMBL" id="PSH54458.1"/>
    </source>
</evidence>
<accession>A0A2P7AJR9</accession>
<feature type="transmembrane region" description="Helical" evidence="1">
    <location>
        <begin position="93"/>
        <end position="115"/>
    </location>
</feature>
<keyword evidence="3" id="KW-1185">Reference proteome</keyword>
<protein>
    <recommendedName>
        <fullName evidence="4">DUF1109 family protein</fullName>
    </recommendedName>
</protein>
<feature type="transmembrane region" description="Helical" evidence="1">
    <location>
        <begin position="29"/>
        <end position="49"/>
    </location>
</feature>
<dbReference type="OrthoDB" id="7764375at2"/>
<dbReference type="Proteomes" id="UP000241444">
    <property type="component" value="Unassembled WGS sequence"/>
</dbReference>
<evidence type="ECO:0008006" key="4">
    <source>
        <dbReference type="Google" id="ProtNLM"/>
    </source>
</evidence>
<gene>
    <name evidence="2" type="ORF">CU102_28680</name>
</gene>
<proteinExistence type="predicted"/>
<sequence length="216" mass="23367">MQPMMTNDLIARLAGELKPVSRLAVIRRVVTGLGLSLIASALLMWWWLGMRPDLAEASTTMMFWSKFTYTLILAAAGAWAVKRIAHPLGSIRVNIGLIAATIVVMIILALVQLALTPPEEYMAMLKGHTIRVCTFNIVVLSLPLLIGAFWVLRGLAPTRLTVAGAAAGLAAGSIASFVYSFHCDESAMPFVAIWYTLGVLVAGLIGAITGRYILRW</sequence>
<reference evidence="3" key="1">
    <citation type="submission" date="2017-11" db="EMBL/GenBank/DDBJ databases">
        <authorList>
            <person name="Kuznetsova I."/>
            <person name="Sazanova A."/>
            <person name="Chirak E."/>
            <person name="Safronova V."/>
            <person name="Willems A."/>
        </authorList>
    </citation>
    <scope>NUCLEOTIDE SEQUENCE [LARGE SCALE GENOMIC DNA]</scope>
    <source>
        <strain evidence="3">STM 196</strain>
    </source>
</reference>
<feature type="transmembrane region" description="Helical" evidence="1">
    <location>
        <begin position="61"/>
        <end position="81"/>
    </location>
</feature>
<feature type="transmembrane region" description="Helical" evidence="1">
    <location>
        <begin position="193"/>
        <end position="214"/>
    </location>
</feature>
<dbReference type="InterPro" id="IPR009495">
    <property type="entry name" value="NrsF"/>
</dbReference>
<evidence type="ECO:0000313" key="3">
    <source>
        <dbReference type="Proteomes" id="UP000241444"/>
    </source>
</evidence>
<name>A0A2P7AJR9_9HYPH</name>